<dbReference type="InterPro" id="IPR023346">
    <property type="entry name" value="Lysozyme-like_dom_sf"/>
</dbReference>
<dbReference type="Gene3D" id="1.10.530.10">
    <property type="match status" value="1"/>
</dbReference>
<evidence type="ECO:0000259" key="2">
    <source>
        <dbReference type="Pfam" id="PF01464"/>
    </source>
</evidence>
<name>A0A1X7KXE7_9BACT</name>
<dbReference type="SUPFAM" id="SSF53955">
    <property type="entry name" value="Lysozyme-like"/>
    <property type="match status" value="1"/>
</dbReference>
<protein>
    <recommendedName>
        <fullName evidence="2">Transglycosylase SLT domain-containing protein</fullName>
    </recommendedName>
</protein>
<dbReference type="InterPro" id="IPR008258">
    <property type="entry name" value="Transglycosylase_SLT_dom_1"/>
</dbReference>
<feature type="chain" id="PRO_5012620639" description="Transglycosylase SLT domain-containing protein" evidence="1">
    <location>
        <begin position="25"/>
        <end position="202"/>
    </location>
</feature>
<dbReference type="EMBL" id="FXBB01000039">
    <property type="protein sequence ID" value="SMG46110.1"/>
    <property type="molecule type" value="Genomic_DNA"/>
</dbReference>
<keyword evidence="1" id="KW-0732">Signal</keyword>
<dbReference type="Pfam" id="PF01464">
    <property type="entry name" value="SLT"/>
    <property type="match status" value="1"/>
</dbReference>
<dbReference type="AlphaFoldDB" id="A0A1X7KXE7"/>
<evidence type="ECO:0000313" key="3">
    <source>
        <dbReference type="EMBL" id="SMG46110.1"/>
    </source>
</evidence>
<evidence type="ECO:0000313" key="4">
    <source>
        <dbReference type="Proteomes" id="UP000193355"/>
    </source>
</evidence>
<evidence type="ECO:0000256" key="1">
    <source>
        <dbReference type="SAM" id="SignalP"/>
    </source>
</evidence>
<feature type="signal peptide" evidence="1">
    <location>
        <begin position="1"/>
        <end position="24"/>
    </location>
</feature>
<accession>A0A1X7KXE7</accession>
<proteinExistence type="predicted"/>
<dbReference type="STRING" id="561720.SAMN06275492_13917"/>
<reference evidence="4" key="1">
    <citation type="submission" date="2017-04" db="EMBL/GenBank/DDBJ databases">
        <authorList>
            <person name="Varghese N."/>
            <person name="Submissions S."/>
        </authorList>
    </citation>
    <scope>NUCLEOTIDE SEQUENCE [LARGE SCALE GENOMIC DNA]</scope>
    <source>
        <strain evidence="4">USBA 82</strain>
    </source>
</reference>
<dbReference type="RefSeq" id="WP_085545452.1">
    <property type="nucleotide sequence ID" value="NZ_FXBB01000039.1"/>
</dbReference>
<gene>
    <name evidence="3" type="ORF">SAMN06275492_13917</name>
</gene>
<dbReference type="Proteomes" id="UP000193355">
    <property type="component" value="Unassembled WGS sequence"/>
</dbReference>
<sequence>MLFLNRKILIALFLLLWMVSPSFAVTYPSGLVRDGAFVQLYCFDEQSRPIVMETIKSYLDALDDRLSSQRQSNYAAYFSRSSLDYGVDPFMLVAVAIQRSALDWTYNTGGRYGLMAIDWDANKRWITQDHPRVTSRRILCKPVINVRVGADLMSRELRKSAMDYGKMIDGSYSMGPGATEAIREHYRNMARVFRVSIEKGRS</sequence>
<keyword evidence="4" id="KW-1185">Reference proteome</keyword>
<organism evidence="3 4">
    <name type="scientific">Dethiosulfovibrio salsuginis</name>
    <dbReference type="NCBI Taxonomy" id="561720"/>
    <lineage>
        <taxon>Bacteria</taxon>
        <taxon>Thermotogati</taxon>
        <taxon>Synergistota</taxon>
        <taxon>Synergistia</taxon>
        <taxon>Synergistales</taxon>
        <taxon>Dethiosulfovibrionaceae</taxon>
        <taxon>Dethiosulfovibrio</taxon>
    </lineage>
</organism>
<dbReference type="OrthoDB" id="9808681at2"/>
<feature type="domain" description="Transglycosylase SLT" evidence="2">
    <location>
        <begin position="77"/>
        <end position="181"/>
    </location>
</feature>